<proteinExistence type="predicted"/>
<dbReference type="EMBL" id="MN739588">
    <property type="protein sequence ID" value="QHT14682.1"/>
    <property type="molecule type" value="Genomic_DNA"/>
</dbReference>
<reference evidence="1" key="1">
    <citation type="journal article" date="2020" name="Nature">
        <title>Giant virus diversity and host interactions through global metagenomics.</title>
        <authorList>
            <person name="Schulz F."/>
            <person name="Roux S."/>
            <person name="Paez-Espino D."/>
            <person name="Jungbluth S."/>
            <person name="Walsh D.A."/>
            <person name="Denef V.J."/>
            <person name="McMahon K.D."/>
            <person name="Konstantinidis K.T."/>
            <person name="Eloe-Fadrosh E.A."/>
            <person name="Kyrpides N.C."/>
            <person name="Woyke T."/>
        </authorList>
    </citation>
    <scope>NUCLEOTIDE SEQUENCE</scope>
    <source>
        <strain evidence="1">GVMAG-M-3300023174-141</strain>
    </source>
</reference>
<dbReference type="AlphaFoldDB" id="A0A6C0DE47"/>
<evidence type="ECO:0000313" key="1">
    <source>
        <dbReference type="EMBL" id="QHT14682.1"/>
    </source>
</evidence>
<organism evidence="1">
    <name type="scientific">viral metagenome</name>
    <dbReference type="NCBI Taxonomy" id="1070528"/>
    <lineage>
        <taxon>unclassified sequences</taxon>
        <taxon>metagenomes</taxon>
        <taxon>organismal metagenomes</taxon>
    </lineage>
</organism>
<sequence length="37" mass="3943">MAQSGARAAVNRKVSGSIPLPTVSFDLIFDKTSNLFC</sequence>
<accession>A0A6C0DE47</accession>
<name>A0A6C0DE47_9ZZZZ</name>
<protein>
    <submittedName>
        <fullName evidence="1">Uncharacterized protein</fullName>
    </submittedName>
</protein>